<comment type="similarity">
    <text evidence="1">Belongs to the metallo-dependent hydrolases superfamily.</text>
</comment>
<dbReference type="Pfam" id="PF04909">
    <property type="entry name" value="Amidohydro_2"/>
    <property type="match status" value="1"/>
</dbReference>
<dbReference type="Proteomes" id="UP001649230">
    <property type="component" value="Chromosome"/>
</dbReference>
<organism evidence="3 4">
    <name type="scientific">Paenibacillus hexagrammi</name>
    <dbReference type="NCBI Taxonomy" id="2908839"/>
    <lineage>
        <taxon>Bacteria</taxon>
        <taxon>Bacillati</taxon>
        <taxon>Bacillota</taxon>
        <taxon>Bacilli</taxon>
        <taxon>Bacillales</taxon>
        <taxon>Paenibacillaceae</taxon>
        <taxon>Paenibacillus</taxon>
    </lineage>
</organism>
<dbReference type="PANTHER" id="PTHR43569">
    <property type="entry name" value="AMIDOHYDROLASE"/>
    <property type="match status" value="1"/>
</dbReference>
<gene>
    <name evidence="3" type="ORF">L0M14_22120</name>
</gene>
<dbReference type="EMBL" id="CP090978">
    <property type="protein sequence ID" value="UJF32374.1"/>
    <property type="molecule type" value="Genomic_DNA"/>
</dbReference>
<dbReference type="InterPro" id="IPR032466">
    <property type="entry name" value="Metal_Hydrolase"/>
</dbReference>
<name>A0ABY3SEF1_9BACL</name>
<evidence type="ECO:0000256" key="1">
    <source>
        <dbReference type="ARBA" id="ARBA00038310"/>
    </source>
</evidence>
<evidence type="ECO:0000259" key="2">
    <source>
        <dbReference type="Pfam" id="PF04909"/>
    </source>
</evidence>
<dbReference type="RefSeq" id="WP_235118718.1">
    <property type="nucleotide sequence ID" value="NZ_CP090978.1"/>
</dbReference>
<dbReference type="InterPro" id="IPR052350">
    <property type="entry name" value="Metallo-dep_Lactonases"/>
</dbReference>
<sequence>MRIDAHQHYWRIERGDYGWITPDLPVLYRDFSPQDLLPHLKQHQLDGSIAVQAAPTLAETDYLLSLADTDDSILGVVGWLDLHDPEHRSHYERFSRHPKFVGFRIMIQEMPDASSILEPSFLEALSAYAAEDVPIDLLVVSHQLPPLVRLLERVPHLRGVIDHLAKPRIAEGATAPWLSYMREIAAHPKLYCKLSGMVTEADHRHWKQADFTFYIRQILELFGPQRVMFGSDWPVCLLAASYDQTMSVLQQAIPDSWSEQERTLLFGENARTFYKLNDVSRKLKEGERL</sequence>
<keyword evidence="4" id="KW-1185">Reference proteome</keyword>
<evidence type="ECO:0000313" key="4">
    <source>
        <dbReference type="Proteomes" id="UP001649230"/>
    </source>
</evidence>
<feature type="domain" description="Amidohydrolase-related" evidence="2">
    <location>
        <begin position="3"/>
        <end position="276"/>
    </location>
</feature>
<dbReference type="PANTHER" id="PTHR43569:SF2">
    <property type="entry name" value="AMIDOHYDROLASE-RELATED DOMAIN-CONTAINING PROTEIN"/>
    <property type="match status" value="1"/>
</dbReference>
<proteinExistence type="inferred from homology"/>
<accession>A0ABY3SEF1</accession>
<dbReference type="SUPFAM" id="SSF51556">
    <property type="entry name" value="Metallo-dependent hydrolases"/>
    <property type="match status" value="1"/>
</dbReference>
<protein>
    <submittedName>
        <fullName evidence="3">Amidohydrolase family protein</fullName>
    </submittedName>
</protein>
<dbReference type="InterPro" id="IPR006680">
    <property type="entry name" value="Amidohydro-rel"/>
</dbReference>
<evidence type="ECO:0000313" key="3">
    <source>
        <dbReference type="EMBL" id="UJF32374.1"/>
    </source>
</evidence>
<dbReference type="Gene3D" id="3.20.20.140">
    <property type="entry name" value="Metal-dependent hydrolases"/>
    <property type="match status" value="1"/>
</dbReference>
<reference evidence="3 4" key="1">
    <citation type="journal article" date="2024" name="Int. J. Syst. Evol. Microbiol.">
        <title>Paenibacillus hexagrammi sp. nov., a novel bacterium isolated from the gut content of Hexagrammos agrammus.</title>
        <authorList>
            <person name="Jung H.K."/>
            <person name="Kim D.G."/>
            <person name="Zin H."/>
            <person name="Park J."/>
            <person name="Jung H."/>
            <person name="Kim Y.O."/>
            <person name="Kong H.J."/>
            <person name="Kim J.W."/>
            <person name="Kim Y.S."/>
        </authorList>
    </citation>
    <scope>NUCLEOTIDE SEQUENCE [LARGE SCALE GENOMIC DNA]</scope>
    <source>
        <strain evidence="3 4">YPD9-1</strain>
    </source>
</reference>